<protein>
    <submittedName>
        <fullName evidence="1">Uncharacterized protein</fullName>
    </submittedName>
</protein>
<dbReference type="Gramene" id="ONK63405">
    <property type="protein sequence ID" value="ONK63405"/>
    <property type="gene ID" value="A4U43_C07F14800"/>
</dbReference>
<dbReference type="Proteomes" id="UP000243459">
    <property type="component" value="Chromosome 7"/>
</dbReference>
<name>A0A5P1EBZ6_ASPOF</name>
<dbReference type="AlphaFoldDB" id="A0A5P1EBZ6"/>
<reference evidence="2" key="1">
    <citation type="journal article" date="2017" name="Nat. Commun.">
        <title>The asparagus genome sheds light on the origin and evolution of a young Y chromosome.</title>
        <authorList>
            <person name="Harkess A."/>
            <person name="Zhou J."/>
            <person name="Xu C."/>
            <person name="Bowers J.E."/>
            <person name="Van der Hulst R."/>
            <person name="Ayyampalayam S."/>
            <person name="Mercati F."/>
            <person name="Riccardi P."/>
            <person name="McKain M.R."/>
            <person name="Kakrana A."/>
            <person name="Tang H."/>
            <person name="Ray J."/>
            <person name="Groenendijk J."/>
            <person name="Arikit S."/>
            <person name="Mathioni S.M."/>
            <person name="Nakano M."/>
            <person name="Shan H."/>
            <person name="Telgmann-Rauber A."/>
            <person name="Kanno A."/>
            <person name="Yue Z."/>
            <person name="Chen H."/>
            <person name="Li W."/>
            <person name="Chen Y."/>
            <person name="Xu X."/>
            <person name="Zhang Y."/>
            <person name="Luo S."/>
            <person name="Chen H."/>
            <person name="Gao J."/>
            <person name="Mao Z."/>
            <person name="Pires J.C."/>
            <person name="Luo M."/>
            <person name="Kudrna D."/>
            <person name="Wing R.A."/>
            <person name="Meyers B.C."/>
            <person name="Yi K."/>
            <person name="Kong H."/>
            <person name="Lavrijsen P."/>
            <person name="Sunseri F."/>
            <person name="Falavigna A."/>
            <person name="Ye Y."/>
            <person name="Leebens-Mack J.H."/>
            <person name="Chen G."/>
        </authorList>
    </citation>
    <scope>NUCLEOTIDE SEQUENCE [LARGE SCALE GENOMIC DNA]</scope>
    <source>
        <strain evidence="2">cv. DH0086</strain>
    </source>
</reference>
<evidence type="ECO:0000313" key="2">
    <source>
        <dbReference type="Proteomes" id="UP000243459"/>
    </source>
</evidence>
<keyword evidence="2" id="KW-1185">Reference proteome</keyword>
<accession>A0A5P1EBZ6</accession>
<dbReference type="EMBL" id="CM007387">
    <property type="protein sequence ID" value="ONK63405.1"/>
    <property type="molecule type" value="Genomic_DNA"/>
</dbReference>
<organism evidence="1 2">
    <name type="scientific">Asparagus officinalis</name>
    <name type="common">Garden asparagus</name>
    <dbReference type="NCBI Taxonomy" id="4686"/>
    <lineage>
        <taxon>Eukaryota</taxon>
        <taxon>Viridiplantae</taxon>
        <taxon>Streptophyta</taxon>
        <taxon>Embryophyta</taxon>
        <taxon>Tracheophyta</taxon>
        <taxon>Spermatophyta</taxon>
        <taxon>Magnoliopsida</taxon>
        <taxon>Liliopsida</taxon>
        <taxon>Asparagales</taxon>
        <taxon>Asparagaceae</taxon>
        <taxon>Asparagoideae</taxon>
        <taxon>Asparagus</taxon>
    </lineage>
</organism>
<gene>
    <name evidence="1" type="ORF">A4U43_C07F14800</name>
</gene>
<sequence length="137" mass="14512">MVGVGNPDHFETPNSKWSGFLTLIIQNASNNVDPPSKLLTKLLVIEPEILDAGSGEREWDSSGQVVVTKSEILETGEDAKEIGYSPGDAGIGGKEFAEAIRFGEAVGDGPRGEGVVIQGDFLKVGEAREEVRREGGS</sequence>
<proteinExistence type="predicted"/>
<evidence type="ECO:0000313" key="1">
    <source>
        <dbReference type="EMBL" id="ONK63405.1"/>
    </source>
</evidence>